<name>A0A1T5BE20_9FIRM</name>
<accession>A0A1T5BE20</accession>
<dbReference type="Pfam" id="PF09515">
    <property type="entry name" value="Thia_YuaJ"/>
    <property type="match status" value="1"/>
</dbReference>
<dbReference type="Gene3D" id="1.10.1760.20">
    <property type="match status" value="1"/>
</dbReference>
<feature type="transmembrane region" description="Helical" evidence="1">
    <location>
        <begin position="33"/>
        <end position="53"/>
    </location>
</feature>
<dbReference type="NCBIfam" id="TIGR02357">
    <property type="entry name" value="ECF_ThiT_YuaJ"/>
    <property type="match status" value="1"/>
</dbReference>
<dbReference type="OrthoDB" id="9795813at2"/>
<protein>
    <submittedName>
        <fullName evidence="2">Thiamine transporter</fullName>
    </submittedName>
</protein>
<keyword evidence="1" id="KW-0472">Membrane</keyword>
<keyword evidence="1" id="KW-1133">Transmembrane helix</keyword>
<feature type="transmembrane region" description="Helical" evidence="1">
    <location>
        <begin position="74"/>
        <end position="98"/>
    </location>
</feature>
<dbReference type="GO" id="GO:0005886">
    <property type="term" value="C:plasma membrane"/>
    <property type="evidence" value="ECO:0007669"/>
    <property type="project" value="InterPro"/>
</dbReference>
<evidence type="ECO:0000313" key="3">
    <source>
        <dbReference type="Proteomes" id="UP000243406"/>
    </source>
</evidence>
<keyword evidence="1" id="KW-0812">Transmembrane</keyword>
<dbReference type="Proteomes" id="UP000243406">
    <property type="component" value="Unassembled WGS sequence"/>
</dbReference>
<reference evidence="3" key="1">
    <citation type="submission" date="2017-02" db="EMBL/GenBank/DDBJ databases">
        <authorList>
            <person name="Varghese N."/>
            <person name="Submissions S."/>
        </authorList>
    </citation>
    <scope>NUCLEOTIDE SEQUENCE [LARGE SCALE GENOMIC DNA]</scope>
    <source>
        <strain evidence="3">ATCC 35199</strain>
    </source>
</reference>
<dbReference type="EMBL" id="FUYN01000003">
    <property type="protein sequence ID" value="SKB45405.1"/>
    <property type="molecule type" value="Genomic_DNA"/>
</dbReference>
<dbReference type="RefSeq" id="WP_013361060.1">
    <property type="nucleotide sequence ID" value="NZ_CP154629.1"/>
</dbReference>
<dbReference type="GO" id="GO:0015234">
    <property type="term" value="F:thiamine transmembrane transporter activity"/>
    <property type="evidence" value="ECO:0007669"/>
    <property type="project" value="InterPro"/>
</dbReference>
<dbReference type="InterPro" id="IPR012651">
    <property type="entry name" value="Thia_Transptr_ThiT"/>
</dbReference>
<proteinExistence type="predicted"/>
<keyword evidence="3" id="KW-1185">Reference proteome</keyword>
<feature type="transmembrane region" description="Helical" evidence="1">
    <location>
        <begin position="143"/>
        <end position="166"/>
    </location>
</feature>
<feature type="transmembrane region" description="Helical" evidence="1">
    <location>
        <begin position="110"/>
        <end position="131"/>
    </location>
</feature>
<sequence length="175" mass="18997">MEKMSTRMMVEAGIMIALAQILSYVKIFEAPYGGSVTAGSMVPIIIFSLRWGFKNGLLTGLAYGALQFILGPKYSYHIVSLLFDYFIAFSVLGFAGLFNNTRAGSLVGSGFGVFLRFVCHVISGVVVFGAYAPETMNPVWYSIVYNAGYLLPEMAISLFIVGILYAPLKKASPVS</sequence>
<gene>
    <name evidence="2" type="ORF">SAMN02745120_1563</name>
</gene>
<evidence type="ECO:0000256" key="1">
    <source>
        <dbReference type="SAM" id="Phobius"/>
    </source>
</evidence>
<dbReference type="AlphaFoldDB" id="A0A1T5BE20"/>
<evidence type="ECO:0000313" key="2">
    <source>
        <dbReference type="EMBL" id="SKB45405.1"/>
    </source>
</evidence>
<organism evidence="2 3">
    <name type="scientific">Acetoanaerobium noterae</name>
    <dbReference type="NCBI Taxonomy" id="745369"/>
    <lineage>
        <taxon>Bacteria</taxon>
        <taxon>Bacillati</taxon>
        <taxon>Bacillota</taxon>
        <taxon>Clostridia</taxon>
        <taxon>Peptostreptococcales</taxon>
        <taxon>Filifactoraceae</taxon>
        <taxon>Acetoanaerobium</taxon>
    </lineage>
</organism>